<dbReference type="InterPro" id="IPR036322">
    <property type="entry name" value="WD40_repeat_dom_sf"/>
</dbReference>
<dbReference type="OrthoDB" id="19944at2759"/>
<keyword evidence="3" id="KW-0853">WD repeat</keyword>
<comment type="similarity">
    <text evidence="1">Belongs to the WD repeat L(2)GL family.</text>
</comment>
<dbReference type="InterPro" id="IPR015943">
    <property type="entry name" value="WD40/YVTN_repeat-like_dom_sf"/>
</dbReference>
<dbReference type="Pfam" id="PF08596">
    <property type="entry name" value="Lgl_C"/>
    <property type="match status" value="1"/>
</dbReference>
<proteinExistence type="inferred from homology"/>
<dbReference type="GO" id="GO:0005096">
    <property type="term" value="F:GTPase activator activity"/>
    <property type="evidence" value="ECO:0007669"/>
    <property type="project" value="TreeGrafter"/>
</dbReference>
<dbReference type="SMART" id="SM00320">
    <property type="entry name" value="WD40"/>
    <property type="match status" value="2"/>
</dbReference>
<dbReference type="GO" id="GO:0019905">
    <property type="term" value="F:syntaxin binding"/>
    <property type="evidence" value="ECO:0007669"/>
    <property type="project" value="TreeGrafter"/>
</dbReference>
<dbReference type="GO" id="GO:0045159">
    <property type="term" value="F:myosin II binding"/>
    <property type="evidence" value="ECO:0007669"/>
    <property type="project" value="TreeGrafter"/>
</dbReference>
<feature type="domain" description="Lethal giant larvae (Lgl)-like C-terminal" evidence="4">
    <location>
        <begin position="430"/>
        <end position="823"/>
    </location>
</feature>
<feature type="repeat" description="WD" evidence="3">
    <location>
        <begin position="62"/>
        <end position="103"/>
    </location>
</feature>
<evidence type="ECO:0000256" key="2">
    <source>
        <dbReference type="ARBA" id="ARBA00022483"/>
    </source>
</evidence>
<dbReference type="GO" id="GO:0006893">
    <property type="term" value="P:Golgi to plasma membrane transport"/>
    <property type="evidence" value="ECO:0007669"/>
    <property type="project" value="TreeGrafter"/>
</dbReference>
<accession>A0A4S4MNT2</accession>
<dbReference type="PANTHER" id="PTHR10241:SF25">
    <property type="entry name" value="TOMOSYN, ISOFORM C"/>
    <property type="match status" value="1"/>
</dbReference>
<dbReference type="Gene3D" id="2.130.10.10">
    <property type="entry name" value="YVTN repeat-like/Quinoprotein amine dehydrogenase"/>
    <property type="match status" value="1"/>
</dbReference>
<comment type="caution">
    <text evidence="5">The sequence shown here is derived from an EMBL/GenBank/DDBJ whole genome shotgun (WGS) entry which is preliminary data.</text>
</comment>
<evidence type="ECO:0000313" key="5">
    <source>
        <dbReference type="EMBL" id="THH26967.1"/>
    </source>
</evidence>
<name>A0A4S4MNT2_9APHY</name>
<evidence type="ECO:0000313" key="6">
    <source>
        <dbReference type="Proteomes" id="UP000308730"/>
    </source>
</evidence>
<dbReference type="EMBL" id="SGPM01000292">
    <property type="protein sequence ID" value="THH26967.1"/>
    <property type="molecule type" value="Genomic_DNA"/>
</dbReference>
<dbReference type="GO" id="GO:0005737">
    <property type="term" value="C:cytoplasm"/>
    <property type="evidence" value="ECO:0007669"/>
    <property type="project" value="TreeGrafter"/>
</dbReference>
<dbReference type="PROSITE" id="PS50082">
    <property type="entry name" value="WD_REPEATS_2"/>
    <property type="match status" value="1"/>
</dbReference>
<dbReference type="Proteomes" id="UP000308730">
    <property type="component" value="Unassembled WGS sequence"/>
</dbReference>
<gene>
    <name evidence="5" type="ORF">EUX98_g7215</name>
</gene>
<dbReference type="PANTHER" id="PTHR10241">
    <property type="entry name" value="LETHAL 2 GIANT LARVAE PROTEIN"/>
    <property type="match status" value="1"/>
</dbReference>
<evidence type="ECO:0000256" key="1">
    <source>
        <dbReference type="ARBA" id="ARBA00008070"/>
    </source>
</evidence>
<dbReference type="InterPro" id="IPR001680">
    <property type="entry name" value="WD40_rpt"/>
</dbReference>
<dbReference type="InterPro" id="IPR013905">
    <property type="entry name" value="Lgl_C_dom"/>
</dbReference>
<reference evidence="5 6" key="1">
    <citation type="submission" date="2019-02" db="EMBL/GenBank/DDBJ databases">
        <title>Genome sequencing of the rare red list fungi Antrodiella citrinella (Flaviporus citrinellus).</title>
        <authorList>
            <person name="Buettner E."/>
            <person name="Kellner H."/>
        </authorList>
    </citation>
    <scope>NUCLEOTIDE SEQUENCE [LARGE SCALE GENOMIC DNA]</scope>
    <source>
        <strain evidence="5 6">DSM 108506</strain>
    </source>
</reference>
<dbReference type="CDD" id="cd15873">
    <property type="entry name" value="R-SNARE_STXBP5_6"/>
    <property type="match status" value="1"/>
</dbReference>
<dbReference type="AlphaFoldDB" id="A0A4S4MNT2"/>
<evidence type="ECO:0000256" key="3">
    <source>
        <dbReference type="PROSITE-ProRule" id="PRU00221"/>
    </source>
</evidence>
<dbReference type="GO" id="GO:0006887">
    <property type="term" value="P:exocytosis"/>
    <property type="evidence" value="ECO:0007669"/>
    <property type="project" value="UniProtKB-KW"/>
</dbReference>
<keyword evidence="2" id="KW-0268">Exocytosis</keyword>
<protein>
    <recommendedName>
        <fullName evidence="4">Lethal giant larvae (Lgl)-like C-terminal domain-containing protein</fullName>
    </recommendedName>
</protein>
<sequence>MWRLYEEKMLARGNSDSSSGSAGSVESQLPLDLMVHPRDLNLLFVVYGGAPGGTGYHSQDILTHRKPSVTAFAIHPSGHFFAVGHADGSIAFWAMEDEDKPLLVRTLDEDDIHLVDANKLDEALSAPKNTDAPREPIFKLSWSGFPNSTDPRGGETVLTILGGLRNDEPPGVTAYLLPAFNPGEPRSPSDPSAGLHPFFKAAMRKSLVPTNAYTYFTKGITQDFLLVPRGSPHFSGTWDPVSIILMSEYAAPPPTANNETAAPSGSVDTEVVSPIDVLTDELANTLEFMQVTDDPQQLRLPPSSWNGPSGIVSGQLVVLERDAYEIFVDDRDVDHTAELRLHGGVAWVEDFQGEMKLMKLQPHRIFMTHHSDLTIRFQDLSAQLLVSSDASPLQRSYPNPLPALTIDMKCVLGDPAIATRTSPTFIDQAHIASMHLASESLECAVVLKTGDVVLYRLIHAGGPHELKDEELVTLHHILAAPGYRFRPEFAIMAKMGPATAFAISDIGFMAVAYTSGTLLIVNMRGPTVLFRGLSETKSSFLHRKDHVDPVVSLTWTVSGTAADATYRVLLIATNDGGSSTIYSLARSQTGTWTVKDSAEPAEAISHPISGGSLVIDARSGARCRANRHGLATALASSPEDAMIRDVRKTIWVSAGAKGAKCVVNITGERVERVDWGSKAGKVERVEIVHKNSAAVLVAFTDRRQALIYSLPFLELLHTVQIERSPSESIMTDSTGDYIELVRHPTSGLISRAIYGTLFNIRRSGPYEPPTVTFTHEKRIMPPQPQPVSVGPTSYIASWIGYITSQGMTGEQMDVLLAGPDRPVAQPTPKDRVIVQDASTASGSTAYDAYSAQAQGMAASAATTASNLYSRLGAALAERTENLGQLQESFDSLEQGSKKMLSQSKSMAAQQTAKRWFGL</sequence>
<keyword evidence="6" id="KW-1185">Reference proteome</keyword>
<dbReference type="GO" id="GO:0005886">
    <property type="term" value="C:plasma membrane"/>
    <property type="evidence" value="ECO:0007669"/>
    <property type="project" value="TreeGrafter"/>
</dbReference>
<dbReference type="SUPFAM" id="SSF50978">
    <property type="entry name" value="WD40 repeat-like"/>
    <property type="match status" value="2"/>
</dbReference>
<evidence type="ECO:0000259" key="4">
    <source>
        <dbReference type="Pfam" id="PF08596"/>
    </source>
</evidence>
<organism evidence="5 6">
    <name type="scientific">Antrodiella citrinella</name>
    <dbReference type="NCBI Taxonomy" id="2447956"/>
    <lineage>
        <taxon>Eukaryota</taxon>
        <taxon>Fungi</taxon>
        <taxon>Dikarya</taxon>
        <taxon>Basidiomycota</taxon>
        <taxon>Agaricomycotina</taxon>
        <taxon>Agaricomycetes</taxon>
        <taxon>Polyporales</taxon>
        <taxon>Steccherinaceae</taxon>
        <taxon>Antrodiella</taxon>
    </lineage>
</organism>